<accession>A0ABV5DYE2</accession>
<dbReference type="InterPro" id="IPR016031">
    <property type="entry name" value="Trp_RNA-bd_attenuator-like_dom"/>
</dbReference>
<dbReference type="Proteomes" id="UP001585053">
    <property type="component" value="Unassembled WGS sequence"/>
</dbReference>
<dbReference type="Pfam" id="PF01987">
    <property type="entry name" value="AIM24"/>
    <property type="match status" value="1"/>
</dbReference>
<dbReference type="EMBL" id="JAYMRS010000006">
    <property type="protein sequence ID" value="MFB8769610.1"/>
    <property type="molecule type" value="Genomic_DNA"/>
</dbReference>
<sequence length="224" mass="23808">MRSELFQEAQEIQQPGMRLQNRKMLRVGLGADAHREFYARQGSMVAYQGAIDFAYQGAGSVGRFMKKAFTGEGLPLMKVSGQGDVFLAHEAWDVHLIDLEEESLTVNGANVLAFEPTLGWDIKRIQGFGGMVSGGLFNTVFTGRGRVAVACHGAPVLLQVDQPTFVDTQAAVAWSSSLEAGIRSTVKAGAFIGRGSGEAFQLALEGRGFVLVQASEGAPAPTGG</sequence>
<name>A0ABV5DYE2_9ACTN</name>
<dbReference type="SUPFAM" id="SSF51219">
    <property type="entry name" value="TRAP-like"/>
    <property type="match status" value="1"/>
</dbReference>
<keyword evidence="2" id="KW-1185">Reference proteome</keyword>
<evidence type="ECO:0000313" key="1">
    <source>
        <dbReference type="EMBL" id="MFB8769610.1"/>
    </source>
</evidence>
<organism evidence="1 2">
    <name type="scientific">Nocardiopsis alba</name>
    <dbReference type="NCBI Taxonomy" id="53437"/>
    <lineage>
        <taxon>Bacteria</taxon>
        <taxon>Bacillati</taxon>
        <taxon>Actinomycetota</taxon>
        <taxon>Actinomycetes</taxon>
        <taxon>Streptosporangiales</taxon>
        <taxon>Nocardiopsidaceae</taxon>
        <taxon>Nocardiopsis</taxon>
    </lineage>
</organism>
<reference evidence="1 2" key="1">
    <citation type="submission" date="2024-01" db="EMBL/GenBank/DDBJ databases">
        <title>Genome mining of biosynthetic gene clusters to explore secondary metabolites of Streptomyces sp.</title>
        <authorList>
            <person name="Baig A."/>
            <person name="Ajitkumar Shintre N."/>
            <person name="Kumar H."/>
            <person name="Anbarasu A."/>
            <person name="Ramaiah S."/>
        </authorList>
    </citation>
    <scope>NUCLEOTIDE SEQUENCE [LARGE SCALE GENOMIC DNA]</scope>
    <source>
        <strain evidence="1 2">A01</strain>
    </source>
</reference>
<dbReference type="RefSeq" id="WP_326337558.1">
    <property type="nucleotide sequence ID" value="NZ_JAYMRS010000006.1"/>
</dbReference>
<proteinExistence type="predicted"/>
<dbReference type="PANTHER" id="PTHR38074:SF1">
    <property type="entry name" value="ALTERED INHERITANCE OF MITOCHONDRIA PROTEIN 24, MITOCHONDRIAL"/>
    <property type="match status" value="1"/>
</dbReference>
<dbReference type="Gene3D" id="3.60.160.10">
    <property type="entry name" value="Mitochondrial biogenesis AIM24"/>
    <property type="match status" value="1"/>
</dbReference>
<protein>
    <submittedName>
        <fullName evidence="1">AIM24 family protein</fullName>
    </submittedName>
</protein>
<dbReference type="InterPro" id="IPR036983">
    <property type="entry name" value="AIM24_sf"/>
</dbReference>
<dbReference type="InterPro" id="IPR002838">
    <property type="entry name" value="AIM24"/>
</dbReference>
<dbReference type="PANTHER" id="PTHR38074">
    <property type="entry name" value="ALTERED INHERITANCE OF MITOCHONDRIA PROTEIN 24, MITOCHONDRIAL"/>
    <property type="match status" value="1"/>
</dbReference>
<evidence type="ECO:0000313" key="2">
    <source>
        <dbReference type="Proteomes" id="UP001585053"/>
    </source>
</evidence>
<gene>
    <name evidence="1" type="ORF">VSQ78_18025</name>
</gene>
<comment type="caution">
    <text evidence="1">The sequence shown here is derived from an EMBL/GenBank/DDBJ whole genome shotgun (WGS) entry which is preliminary data.</text>
</comment>